<dbReference type="Proteomes" id="UP000198420">
    <property type="component" value="Unassembled WGS sequence"/>
</dbReference>
<name>A0A238XIN9_9ACTN</name>
<evidence type="ECO:0000256" key="2">
    <source>
        <dbReference type="SAM" id="MobiDB-lite"/>
    </source>
</evidence>
<feature type="coiled-coil region" evidence="1">
    <location>
        <begin position="32"/>
        <end position="63"/>
    </location>
</feature>
<feature type="compositionally biased region" description="Basic and acidic residues" evidence="2">
    <location>
        <begin position="15"/>
        <end position="26"/>
    </location>
</feature>
<accession>A0A238XIN9</accession>
<protein>
    <submittedName>
        <fullName evidence="3">Uncharacterized protein</fullName>
    </submittedName>
</protein>
<proteinExistence type="predicted"/>
<evidence type="ECO:0000313" key="4">
    <source>
        <dbReference type="Proteomes" id="UP000198420"/>
    </source>
</evidence>
<keyword evidence="4" id="KW-1185">Reference proteome</keyword>
<feature type="region of interest" description="Disordered" evidence="2">
    <location>
        <begin position="1"/>
        <end position="26"/>
    </location>
</feature>
<dbReference type="EMBL" id="FZNP01000004">
    <property type="protein sequence ID" value="SNR58572.1"/>
    <property type="molecule type" value="Genomic_DNA"/>
</dbReference>
<evidence type="ECO:0000313" key="3">
    <source>
        <dbReference type="EMBL" id="SNR58572.1"/>
    </source>
</evidence>
<sequence>MPHKPPANPPRFSRRGSDILRRMGPEEADAKVRLATTRYEDLVEQVEAAKEDLFDAYADAARKGLGPEELADGSPFTADHIARKLRERGVGR</sequence>
<gene>
    <name evidence="3" type="ORF">SAMN06265355_104382</name>
</gene>
<evidence type="ECO:0000256" key="1">
    <source>
        <dbReference type="SAM" id="Coils"/>
    </source>
</evidence>
<organism evidence="3 4">
    <name type="scientific">Actinomadura mexicana</name>
    <dbReference type="NCBI Taxonomy" id="134959"/>
    <lineage>
        <taxon>Bacteria</taxon>
        <taxon>Bacillati</taxon>
        <taxon>Actinomycetota</taxon>
        <taxon>Actinomycetes</taxon>
        <taxon>Streptosporangiales</taxon>
        <taxon>Thermomonosporaceae</taxon>
        <taxon>Actinomadura</taxon>
    </lineage>
</organism>
<keyword evidence="1" id="KW-0175">Coiled coil</keyword>
<reference evidence="4" key="1">
    <citation type="submission" date="2017-06" db="EMBL/GenBank/DDBJ databases">
        <authorList>
            <person name="Varghese N."/>
            <person name="Submissions S."/>
        </authorList>
    </citation>
    <scope>NUCLEOTIDE SEQUENCE [LARGE SCALE GENOMIC DNA]</scope>
    <source>
        <strain evidence="4">DSM 44485</strain>
    </source>
</reference>
<dbReference type="AlphaFoldDB" id="A0A238XIN9"/>